<feature type="transmembrane region" description="Helical" evidence="13">
    <location>
        <begin position="593"/>
        <end position="617"/>
    </location>
</feature>
<dbReference type="InterPro" id="IPR027417">
    <property type="entry name" value="P-loop_NTPase"/>
</dbReference>
<feature type="transmembrane region" description="Helical" evidence="13">
    <location>
        <begin position="193"/>
        <end position="212"/>
    </location>
</feature>
<evidence type="ECO:0000256" key="2">
    <source>
        <dbReference type="ARBA" id="ARBA00009726"/>
    </source>
</evidence>
<feature type="transmembrane region" description="Helical" evidence="13">
    <location>
        <begin position="1303"/>
        <end position="1324"/>
    </location>
</feature>
<dbReference type="PANTHER" id="PTHR24223:SF461">
    <property type="entry name" value="ATP-BINDING CASSETTE SUB-FAMILY C MEMBER SUR"/>
    <property type="match status" value="1"/>
</dbReference>
<feature type="transmembrane region" description="Helical" evidence="13">
    <location>
        <begin position="159"/>
        <end position="181"/>
    </location>
</feature>
<dbReference type="GO" id="GO:0005886">
    <property type="term" value="C:plasma membrane"/>
    <property type="evidence" value="ECO:0000318"/>
    <property type="project" value="GO_Central"/>
</dbReference>
<feature type="transmembrane region" description="Helical" evidence="13">
    <location>
        <begin position="1279"/>
        <end position="1297"/>
    </location>
</feature>
<dbReference type="GO" id="GO:0008281">
    <property type="term" value="F:sulfonylurea receptor activity"/>
    <property type="evidence" value="ECO:0007669"/>
    <property type="project" value="InterPro"/>
</dbReference>
<feature type="transmembrane region" description="Helical" evidence="13">
    <location>
        <begin position="125"/>
        <end position="143"/>
    </location>
</feature>
<sequence>MQGFIMEESQIAKFDWFCGENSSTTDSLYPFYWDLPHTIFNGCFTDLLVTCLHAFCILLFCLVLIFVRCCNARTTTKHPYITRYPGHVFRWFIYVIYITLCLCKVGEGILTDIDTLSGEPTSPRLYVAPTAALIGSILAAVYYHHMEYWDVPSMLVPQILYWFLLLAAECVRFETFFYYYPHEITLGTLRWDLNIASITLIALVCLTELHVIRVKVLKWCTVEEGFPADLKDPQMHYYEGYCNLPSSVLFWWLNSLFTMGYDNALEIKDLGNLNKTHTVHHNGGRFAKVLAEEQAKAKASGKEINLYWVYLKAFYPGLISGGIIKFFGDSSSFLSPYLISGIIAYATAQAFDDGGGNEPSTNKYIDWYDFFTNGFVLVVVLFIQSIFQRLCNQHHYHSVIMESAHCKAALQAAVYSKALRLSSYSMTGGSMTMGQITNHMSVDATNILNSFQWIHYVWSIPYLVIGYLIILYFQLGVASLIGSTIFVLSIPLQTLIAKKTAQYQKGAMTCADGRLKQTNEMLQGIKLIKLYAWEDIFLSSIGHSRAAEIGQLVTQNIWKVILNGVSNSAPLLVMLTSYSLYTVLTEKPLTPDITFAALSVFNQLSLPLFLLPMIFTFHVNAVVSTRRLTAFFTAPEVEEKDDGRKKETGDSFQVNGTASFDASSSEVPNTLVIDPKGKGSRSSHKKAHTETYRRLRDSDDDLGSNQTSLNQANNRAQDSTRLHSPHEDVLSSDVVLKVTDGGFTWDHTSTTPILSDIQLELPAGQLTMIVGQVGSGKSSLLSAILGEMSTLHGEVRWNRELSTIAYAAQKAWLINASLKENIIFGNQFLPDRYEKVIKACCLQPDIDILPAGDKTEIGEKGINLSGGQKQRVSVARAMYSFNNVVILDDPLSALDVHVGSDMFYKGIMEFLIENQRTVILVTHQIQYLEHADKVIYMKDGLIRHQGTMKEIGAKDAGLMTLWNVSIKEITESEPESEDETKTAQERKKLIRSVSQTDELKMKEAGKEKDSGKIIGKEERMLGSVSMKYYWYYIQAFGPFIFVMVFIMAIAQNAAQAATNFWLSEWSDAGANLTANVTKEESQAILDKYLGGYAGLSVANIVIGLIWTTILLINALYTARSVHNVMLERVIHAPLRFFDTTPIGRVLNRFAADIQVIDQRMGQLFVQGMKFTLAAIAGVIVNTVISWYFVVAILPVAVFYVLLMKLFIKTSRELQRLESISRSPIFAYFSETLGGLPTIRAYSLNSRFQRNILSKIETNNTAFIYLQTGNRWLGVRLDTIGAIVVFLAGMSSLGASALDKSFGPSLVGLSITYAMSIAGLLNWVIRCAADLEMAMNAVERINFYSEVDIEDYDGSVIPPAIWPEDGHIVFDSVSARYAKDLDPVLKKVSVHFKAGEKIGICGRTGSGKSSLTLTLFRIIDMFHGEIVIDGINITRLPLKELRTRLAIIPQDPVLFTGTIRFNLDPMGDRTDDEIWQSLEIAQLKTVVTELNLGLDSNISEGGENFSVGQRQLFCLARAFLRKTKILVMDEATASIDFETDHILQEVVATAFQDRTVLTIAHRVATIMDSDRILVLSEGVIEEYGTPEALLAKENGIFASLVASGK</sequence>
<keyword evidence="5" id="KW-0677">Repeat</keyword>
<evidence type="ECO:0000256" key="8">
    <source>
        <dbReference type="ARBA" id="ARBA00022989"/>
    </source>
</evidence>
<keyword evidence="11" id="KW-0325">Glycoprotein</keyword>
<evidence type="ECO:0000256" key="4">
    <source>
        <dbReference type="ARBA" id="ARBA00022692"/>
    </source>
</evidence>
<feature type="compositionally biased region" description="Basic residues" evidence="12">
    <location>
        <begin position="678"/>
        <end position="687"/>
    </location>
</feature>
<dbReference type="PRINTS" id="PR01092">
    <property type="entry name" value="SULFNYLUREAR"/>
</dbReference>
<dbReference type="PROSITE" id="PS50929">
    <property type="entry name" value="ABC_TM1F"/>
    <property type="match status" value="2"/>
</dbReference>
<dbReference type="Proteomes" id="UP000007110">
    <property type="component" value="Unassembled WGS sequence"/>
</dbReference>
<protein>
    <submittedName>
        <fullName evidence="16">Uncharacterized protein</fullName>
    </submittedName>
</protein>
<dbReference type="GO" id="GO:0032991">
    <property type="term" value="C:protein-containing complex"/>
    <property type="evidence" value="ECO:0007669"/>
    <property type="project" value="UniProtKB-ARBA"/>
</dbReference>
<dbReference type="PROSITE" id="PS00211">
    <property type="entry name" value="ABC_TRANSPORTER_1"/>
    <property type="match status" value="2"/>
</dbReference>
<feature type="transmembrane region" description="Helical" evidence="13">
    <location>
        <begin position="560"/>
        <end position="581"/>
    </location>
</feature>
<dbReference type="Pfam" id="PF00664">
    <property type="entry name" value="ABC_membrane"/>
    <property type="match status" value="2"/>
</dbReference>
<dbReference type="KEGG" id="spu:100891765"/>
<feature type="domain" description="ABC transmembrane type-1" evidence="15">
    <location>
        <begin position="321"/>
        <end position="620"/>
    </location>
</feature>
<dbReference type="SUPFAM" id="SSF52540">
    <property type="entry name" value="P-loop containing nucleoside triphosphate hydrolases"/>
    <property type="match status" value="2"/>
</dbReference>
<dbReference type="InterPro" id="IPR000388">
    <property type="entry name" value="ABCC8/9"/>
</dbReference>
<dbReference type="InterPro" id="IPR003593">
    <property type="entry name" value="AAA+_ATPase"/>
</dbReference>
<keyword evidence="10" id="KW-0675">Receptor</keyword>
<feature type="transmembrane region" description="Helical" evidence="13">
    <location>
        <begin position="1092"/>
        <end position="1116"/>
    </location>
</feature>
<feature type="transmembrane region" description="Helical" evidence="13">
    <location>
        <begin position="479"/>
        <end position="497"/>
    </location>
</feature>
<dbReference type="GO" id="GO:0005524">
    <property type="term" value="F:ATP binding"/>
    <property type="evidence" value="ECO:0007669"/>
    <property type="project" value="UniProtKB-KW"/>
</dbReference>
<feature type="transmembrane region" description="Helical" evidence="13">
    <location>
        <begin position="47"/>
        <end position="67"/>
    </location>
</feature>
<keyword evidence="9 13" id="KW-0472">Membrane</keyword>
<dbReference type="FunCoup" id="A0A7M7NQ16">
    <property type="interactions" value="34"/>
</dbReference>
<comment type="subcellular location">
    <subcellularLocation>
        <location evidence="1">Membrane</location>
        <topology evidence="1">Multi-pass membrane protein</topology>
    </subcellularLocation>
</comment>
<evidence type="ECO:0000256" key="6">
    <source>
        <dbReference type="ARBA" id="ARBA00022741"/>
    </source>
</evidence>
<dbReference type="FunFam" id="1.20.1560.10:FF:000006">
    <property type="entry name" value="ATP-binding cassette, sub-family C (CFTR/MRP), member 9"/>
    <property type="match status" value="1"/>
</dbReference>
<dbReference type="InParanoid" id="A0A7M7NQ16"/>
<evidence type="ECO:0000256" key="7">
    <source>
        <dbReference type="ARBA" id="ARBA00022840"/>
    </source>
</evidence>
<feature type="transmembrane region" description="Helical" evidence="13">
    <location>
        <begin position="453"/>
        <end position="473"/>
    </location>
</feature>
<keyword evidence="4 13" id="KW-0812">Transmembrane</keyword>
<dbReference type="GO" id="GO:0055085">
    <property type="term" value="P:transmembrane transport"/>
    <property type="evidence" value="ECO:0000318"/>
    <property type="project" value="GO_Central"/>
</dbReference>
<dbReference type="RefSeq" id="XP_030838915.1">
    <property type="nucleotide sequence ID" value="XM_030983055.1"/>
</dbReference>
<dbReference type="FunFam" id="3.40.50.300:FF:000163">
    <property type="entry name" value="Multidrug resistance-associated protein member 4"/>
    <property type="match status" value="1"/>
</dbReference>
<dbReference type="SUPFAM" id="SSF90123">
    <property type="entry name" value="ABC transporter transmembrane region"/>
    <property type="match status" value="2"/>
</dbReference>
<dbReference type="InterPro" id="IPR017871">
    <property type="entry name" value="ABC_transporter-like_CS"/>
</dbReference>
<feature type="transmembrane region" description="Helical" evidence="13">
    <location>
        <begin position="1163"/>
        <end position="1180"/>
    </location>
</feature>
<feature type="transmembrane region" description="Helical" evidence="13">
    <location>
        <begin position="1186"/>
        <end position="1207"/>
    </location>
</feature>
<feature type="domain" description="ABC transmembrane type-1" evidence="15">
    <location>
        <begin position="1042"/>
        <end position="1332"/>
    </location>
</feature>
<feature type="region of interest" description="Disordered" evidence="12">
    <location>
        <begin position="636"/>
        <end position="726"/>
    </location>
</feature>
<evidence type="ECO:0000256" key="10">
    <source>
        <dbReference type="ARBA" id="ARBA00023170"/>
    </source>
</evidence>
<organism evidence="16 17">
    <name type="scientific">Strongylocentrotus purpuratus</name>
    <name type="common">Purple sea urchin</name>
    <dbReference type="NCBI Taxonomy" id="7668"/>
    <lineage>
        <taxon>Eukaryota</taxon>
        <taxon>Metazoa</taxon>
        <taxon>Echinodermata</taxon>
        <taxon>Eleutherozoa</taxon>
        <taxon>Echinozoa</taxon>
        <taxon>Echinoidea</taxon>
        <taxon>Euechinoidea</taxon>
        <taxon>Echinacea</taxon>
        <taxon>Camarodonta</taxon>
        <taxon>Echinidea</taxon>
        <taxon>Strongylocentrotidae</taxon>
        <taxon>Strongylocentrotus</taxon>
    </lineage>
</organism>
<evidence type="ECO:0000256" key="1">
    <source>
        <dbReference type="ARBA" id="ARBA00004141"/>
    </source>
</evidence>
<dbReference type="FunFam" id="1.20.1560.10:FF:000013">
    <property type="entry name" value="ABC transporter C family member 2"/>
    <property type="match status" value="1"/>
</dbReference>
<dbReference type="InterPro" id="IPR036640">
    <property type="entry name" value="ABC1_TM_sf"/>
</dbReference>
<reference evidence="17" key="1">
    <citation type="submission" date="2015-02" db="EMBL/GenBank/DDBJ databases">
        <title>Genome sequencing for Strongylocentrotus purpuratus.</title>
        <authorList>
            <person name="Murali S."/>
            <person name="Liu Y."/>
            <person name="Vee V."/>
            <person name="English A."/>
            <person name="Wang M."/>
            <person name="Skinner E."/>
            <person name="Han Y."/>
            <person name="Muzny D.M."/>
            <person name="Worley K.C."/>
            <person name="Gibbs R.A."/>
        </authorList>
    </citation>
    <scope>NUCLEOTIDE SEQUENCE</scope>
</reference>
<accession>A0A7M7NQ16</accession>
<dbReference type="OMA" id="HCQALWH"/>
<keyword evidence="8 13" id="KW-1133">Transmembrane helix</keyword>
<feature type="domain" description="ABC transporter" evidence="14">
    <location>
        <begin position="736"/>
        <end position="964"/>
    </location>
</feature>
<dbReference type="PROSITE" id="PS50893">
    <property type="entry name" value="ABC_TRANSPORTER_2"/>
    <property type="match status" value="2"/>
</dbReference>
<evidence type="ECO:0000313" key="17">
    <source>
        <dbReference type="Proteomes" id="UP000007110"/>
    </source>
</evidence>
<dbReference type="Pfam" id="PF00005">
    <property type="entry name" value="ABC_tran"/>
    <property type="match status" value="2"/>
</dbReference>
<feature type="compositionally biased region" description="Polar residues" evidence="12">
    <location>
        <begin position="703"/>
        <end position="717"/>
    </location>
</feature>
<keyword evidence="6" id="KW-0547">Nucleotide-binding</keyword>
<evidence type="ECO:0000256" key="13">
    <source>
        <dbReference type="SAM" id="Phobius"/>
    </source>
</evidence>
<dbReference type="CDD" id="cd18602">
    <property type="entry name" value="ABC_6TM_SUR1_D2_like"/>
    <property type="match status" value="1"/>
</dbReference>
<dbReference type="FunFam" id="3.40.50.300:FF:002366">
    <property type="entry name" value="Uncharacterized protein"/>
    <property type="match status" value="1"/>
</dbReference>
<proteinExistence type="inferred from homology"/>
<evidence type="ECO:0000259" key="14">
    <source>
        <dbReference type="PROSITE" id="PS50893"/>
    </source>
</evidence>
<dbReference type="GO" id="GO:0140359">
    <property type="term" value="F:ABC-type transporter activity"/>
    <property type="evidence" value="ECO:0000318"/>
    <property type="project" value="GO_Central"/>
</dbReference>
<feature type="transmembrane region" description="Helical" evidence="13">
    <location>
        <begin position="306"/>
        <end position="328"/>
    </location>
</feature>
<dbReference type="CDD" id="cd03250">
    <property type="entry name" value="ABCC_MRP_domain1"/>
    <property type="match status" value="1"/>
</dbReference>
<evidence type="ECO:0000259" key="15">
    <source>
        <dbReference type="PROSITE" id="PS50929"/>
    </source>
</evidence>
<dbReference type="GO" id="GO:0016887">
    <property type="term" value="F:ATP hydrolysis activity"/>
    <property type="evidence" value="ECO:0007669"/>
    <property type="project" value="InterPro"/>
</dbReference>
<feature type="compositionally biased region" description="Polar residues" evidence="12">
    <location>
        <begin position="650"/>
        <end position="668"/>
    </location>
</feature>
<dbReference type="RefSeq" id="XP_030838902.1">
    <property type="nucleotide sequence ID" value="XM_030983042.1"/>
</dbReference>
<dbReference type="EnsemblMetazoa" id="XM_030983042">
    <property type="protein sequence ID" value="XP_030838902"/>
    <property type="gene ID" value="LOC100891765"/>
</dbReference>
<feature type="transmembrane region" description="Helical" evidence="13">
    <location>
        <begin position="88"/>
        <end position="110"/>
    </location>
</feature>
<dbReference type="GO" id="GO:0006813">
    <property type="term" value="P:potassium ion transport"/>
    <property type="evidence" value="ECO:0007669"/>
    <property type="project" value="InterPro"/>
</dbReference>
<evidence type="ECO:0000256" key="5">
    <source>
        <dbReference type="ARBA" id="ARBA00022737"/>
    </source>
</evidence>
<dbReference type="InterPro" id="IPR003439">
    <property type="entry name" value="ABC_transporter-like_ATP-bd"/>
</dbReference>
<dbReference type="SMART" id="SM00382">
    <property type="entry name" value="AAA"/>
    <property type="match status" value="2"/>
</dbReference>
<dbReference type="Gene3D" id="1.20.1560.10">
    <property type="entry name" value="ABC transporter type 1, transmembrane domain"/>
    <property type="match status" value="2"/>
</dbReference>
<evidence type="ECO:0000256" key="11">
    <source>
        <dbReference type="ARBA" id="ARBA00023180"/>
    </source>
</evidence>
<dbReference type="CDD" id="cd03244">
    <property type="entry name" value="ABCC_MRP_domain2"/>
    <property type="match status" value="1"/>
</dbReference>
<feature type="transmembrane region" description="Helical" evidence="13">
    <location>
        <begin position="367"/>
        <end position="387"/>
    </location>
</feature>
<dbReference type="GeneID" id="100891765"/>
<dbReference type="InterPro" id="IPR050173">
    <property type="entry name" value="ABC_transporter_C-like"/>
</dbReference>
<name>A0A7M7NQ16_STRPU</name>
<dbReference type="EnsemblMetazoa" id="XM_030983047">
    <property type="protein sequence ID" value="XP_030838907"/>
    <property type="gene ID" value="LOC100891765"/>
</dbReference>
<keyword evidence="3" id="KW-0813">Transport</keyword>
<evidence type="ECO:0000256" key="9">
    <source>
        <dbReference type="ARBA" id="ARBA00023136"/>
    </source>
</evidence>
<dbReference type="RefSeq" id="XP_030838907.1">
    <property type="nucleotide sequence ID" value="XM_030983047.1"/>
</dbReference>
<feature type="compositionally biased region" description="Basic and acidic residues" evidence="12">
    <location>
        <begin position="688"/>
        <end position="697"/>
    </location>
</feature>
<reference evidence="16" key="2">
    <citation type="submission" date="2021-01" db="UniProtKB">
        <authorList>
            <consortium name="EnsemblMetazoa"/>
        </authorList>
    </citation>
    <scope>IDENTIFICATION</scope>
</reference>
<evidence type="ECO:0000313" key="16">
    <source>
        <dbReference type="EnsemblMetazoa" id="XP_030838902"/>
    </source>
</evidence>
<comment type="similarity">
    <text evidence="2">Belongs to the ABC transporter superfamily. ABCC family. Conjugate transporter (TC 3.A.1.208) subfamily.</text>
</comment>
<dbReference type="OrthoDB" id="6500128at2759"/>
<evidence type="ECO:0000256" key="3">
    <source>
        <dbReference type="ARBA" id="ARBA00022448"/>
    </source>
</evidence>
<dbReference type="InterPro" id="IPR011527">
    <property type="entry name" value="ABC1_TM_dom"/>
</dbReference>
<keyword evidence="17" id="KW-1185">Reference proteome</keyword>
<feature type="transmembrane region" description="Helical" evidence="13">
    <location>
        <begin position="1029"/>
        <end position="1050"/>
    </location>
</feature>
<evidence type="ECO:0000256" key="12">
    <source>
        <dbReference type="SAM" id="MobiDB-lite"/>
    </source>
</evidence>
<dbReference type="Gene3D" id="3.40.50.300">
    <property type="entry name" value="P-loop containing nucleotide triphosphate hydrolases"/>
    <property type="match status" value="2"/>
</dbReference>
<feature type="domain" description="ABC transporter" evidence="14">
    <location>
        <begin position="1367"/>
        <end position="1601"/>
    </location>
</feature>
<keyword evidence="7" id="KW-0067">ATP-binding</keyword>
<dbReference type="EnsemblMetazoa" id="XM_030983055">
    <property type="protein sequence ID" value="XP_030838915"/>
    <property type="gene ID" value="LOC100891765"/>
</dbReference>
<dbReference type="PANTHER" id="PTHR24223">
    <property type="entry name" value="ATP-BINDING CASSETTE SUB-FAMILY C"/>
    <property type="match status" value="1"/>
</dbReference>